<evidence type="ECO:0000313" key="2">
    <source>
        <dbReference type="EMBL" id="CBY38348.1"/>
    </source>
</evidence>
<proteinExistence type="predicted"/>
<sequence length="29" mass="2873">YGASGVFPRGSTPPTLAMARLAPAGSARI</sequence>
<protein>
    <submittedName>
        <fullName evidence="2">Uncharacterized protein</fullName>
    </submittedName>
</protein>
<accession>E4YSA9</accession>
<name>E4YSA9_OIKDI</name>
<evidence type="ECO:0000256" key="1">
    <source>
        <dbReference type="SAM" id="MobiDB-lite"/>
    </source>
</evidence>
<dbReference type="AlphaFoldDB" id="E4YSA9"/>
<gene>
    <name evidence="2" type="ORF">GSOID_T00032276001</name>
</gene>
<dbReference type="Proteomes" id="UP000011014">
    <property type="component" value="Unassembled WGS sequence"/>
</dbReference>
<dbReference type="EMBL" id="FN655194">
    <property type="protein sequence ID" value="CBY38348.1"/>
    <property type="molecule type" value="Genomic_DNA"/>
</dbReference>
<organism evidence="2">
    <name type="scientific">Oikopleura dioica</name>
    <name type="common">Tunicate</name>
    <dbReference type="NCBI Taxonomy" id="34765"/>
    <lineage>
        <taxon>Eukaryota</taxon>
        <taxon>Metazoa</taxon>
        <taxon>Chordata</taxon>
        <taxon>Tunicata</taxon>
        <taxon>Appendicularia</taxon>
        <taxon>Copelata</taxon>
        <taxon>Oikopleuridae</taxon>
        <taxon>Oikopleura</taxon>
    </lineage>
</organism>
<feature type="region of interest" description="Disordered" evidence="1">
    <location>
        <begin position="1"/>
        <end position="29"/>
    </location>
</feature>
<reference evidence="2" key="1">
    <citation type="journal article" date="2010" name="Science">
        <title>Plasticity of animal genome architecture unmasked by rapid evolution of a pelagic tunicate.</title>
        <authorList>
            <person name="Denoeud F."/>
            <person name="Henriet S."/>
            <person name="Mungpakdee S."/>
            <person name="Aury J.M."/>
            <person name="Da Silva C."/>
            <person name="Brinkmann H."/>
            <person name="Mikhaleva J."/>
            <person name="Olsen L.C."/>
            <person name="Jubin C."/>
            <person name="Canestro C."/>
            <person name="Bouquet J.M."/>
            <person name="Danks G."/>
            <person name="Poulain J."/>
            <person name="Campsteijn C."/>
            <person name="Adamski M."/>
            <person name="Cross I."/>
            <person name="Yadetie F."/>
            <person name="Muffato M."/>
            <person name="Louis A."/>
            <person name="Butcher S."/>
            <person name="Tsagkogeorga G."/>
            <person name="Konrad A."/>
            <person name="Singh S."/>
            <person name="Jensen M.F."/>
            <person name="Cong E.H."/>
            <person name="Eikeseth-Otteraa H."/>
            <person name="Noel B."/>
            <person name="Anthouard V."/>
            <person name="Porcel B.M."/>
            <person name="Kachouri-Lafond R."/>
            <person name="Nishino A."/>
            <person name="Ugolini M."/>
            <person name="Chourrout P."/>
            <person name="Nishida H."/>
            <person name="Aasland R."/>
            <person name="Huzurbazar S."/>
            <person name="Westhof E."/>
            <person name="Delsuc F."/>
            <person name="Lehrach H."/>
            <person name="Reinhardt R."/>
            <person name="Weissenbach J."/>
            <person name="Roy S.W."/>
            <person name="Artiguenave F."/>
            <person name="Postlethwait J.H."/>
            <person name="Manak J.R."/>
            <person name="Thompson E.M."/>
            <person name="Jaillon O."/>
            <person name="Du Pasquier L."/>
            <person name="Boudinot P."/>
            <person name="Liberles D.A."/>
            <person name="Volff J.N."/>
            <person name="Philippe H."/>
            <person name="Lenhard B."/>
            <person name="Roest Crollius H."/>
            <person name="Wincker P."/>
            <person name="Chourrout D."/>
        </authorList>
    </citation>
    <scope>NUCLEOTIDE SEQUENCE [LARGE SCALE GENOMIC DNA]</scope>
</reference>
<feature type="non-terminal residue" evidence="2">
    <location>
        <position position="1"/>
    </location>
</feature>